<sequence length="246" mass="29042">MSLITSKSYNVHYYEVDAKKRALISTIMNYLMDICSVQSDSRGVGVEYLMANNKGWILTQWNIKISRYPLYDENLKVSTRANSFYKYYAYRTNYIEDSLGKLIVDGRSIWLLVDSTKRRPVKVSNDMYAAYNISKDENERFIHSSFKPLESWDTEKVFDIRYSDIDTNQHVNNVKYVSWIIESIPLDIALNYEMREITVVYKKETYYGHRIKVHTKIEKSQTGYICTHDIINEDGEDLTLAITYWE</sequence>
<dbReference type="EMBL" id="JPMD01000039">
    <property type="protein sequence ID" value="KEZ85233.1"/>
    <property type="molecule type" value="Genomic_DNA"/>
</dbReference>
<dbReference type="InterPro" id="IPR002864">
    <property type="entry name" value="Acyl-ACP_thioesterase_NHD"/>
</dbReference>
<dbReference type="Pfam" id="PF20791">
    <property type="entry name" value="Acyl-ACP_TE_C"/>
    <property type="match status" value="1"/>
</dbReference>
<evidence type="ECO:0000259" key="9">
    <source>
        <dbReference type="Pfam" id="PF20791"/>
    </source>
</evidence>
<evidence type="ECO:0000256" key="2">
    <source>
        <dbReference type="ARBA" id="ARBA00022516"/>
    </source>
</evidence>
<accession>A0A084J8E9</accession>
<keyword evidence="4" id="KW-0276">Fatty acid metabolism</keyword>
<evidence type="ECO:0000256" key="1">
    <source>
        <dbReference type="ARBA" id="ARBA00006500"/>
    </source>
</evidence>
<evidence type="ECO:0000313" key="11">
    <source>
        <dbReference type="Proteomes" id="UP000028542"/>
    </source>
</evidence>
<keyword evidence="5" id="KW-0809">Transit peptide</keyword>
<evidence type="ECO:0000259" key="8">
    <source>
        <dbReference type="Pfam" id="PF01643"/>
    </source>
</evidence>
<evidence type="ECO:0000256" key="6">
    <source>
        <dbReference type="ARBA" id="ARBA00023098"/>
    </source>
</evidence>
<evidence type="ECO:0000256" key="7">
    <source>
        <dbReference type="ARBA" id="ARBA00023160"/>
    </source>
</evidence>
<keyword evidence="2" id="KW-0444">Lipid biosynthesis</keyword>
<dbReference type="PANTHER" id="PTHR31727">
    <property type="entry name" value="OLEOYL-ACYL CARRIER PROTEIN THIOESTERASE 1, CHLOROPLASTIC"/>
    <property type="match status" value="1"/>
</dbReference>
<keyword evidence="6" id="KW-0443">Lipid metabolism</keyword>
<evidence type="ECO:0008006" key="12">
    <source>
        <dbReference type="Google" id="ProtNLM"/>
    </source>
</evidence>
<dbReference type="AlphaFoldDB" id="A0A084J8E9"/>
<dbReference type="eggNOG" id="COG3884">
    <property type="taxonomic scope" value="Bacteria"/>
</dbReference>
<dbReference type="Gene3D" id="3.10.129.10">
    <property type="entry name" value="Hotdog Thioesterase"/>
    <property type="match status" value="1"/>
</dbReference>
<dbReference type="GO" id="GO:0000036">
    <property type="term" value="F:acyl carrier activity"/>
    <property type="evidence" value="ECO:0007669"/>
    <property type="project" value="TreeGrafter"/>
</dbReference>
<reference evidence="10 11" key="1">
    <citation type="submission" date="2014-07" db="EMBL/GenBank/DDBJ databases">
        <title>Draft genome of Clostridium sulfidigenes 113A isolated from sediments associated with methane hydrate from Krishna Godavari basin.</title>
        <authorList>
            <person name="Honkalas V.S."/>
            <person name="Dabir A.P."/>
            <person name="Arora P."/>
            <person name="Dhakephalkar P.K."/>
        </authorList>
    </citation>
    <scope>NUCLEOTIDE SEQUENCE [LARGE SCALE GENOMIC DNA]</scope>
    <source>
        <strain evidence="10 11">113A</strain>
    </source>
</reference>
<dbReference type="InterPro" id="IPR045023">
    <property type="entry name" value="FATA/B"/>
</dbReference>
<dbReference type="Pfam" id="PF01643">
    <property type="entry name" value="Acyl-ACP_TE"/>
    <property type="match status" value="1"/>
</dbReference>
<evidence type="ECO:0000313" key="10">
    <source>
        <dbReference type="EMBL" id="KEZ85233.1"/>
    </source>
</evidence>
<protein>
    <recommendedName>
        <fullName evidence="12">Acyl-ACP thioesterase</fullName>
    </recommendedName>
</protein>
<dbReference type="PANTHER" id="PTHR31727:SF6">
    <property type="entry name" value="OLEOYL-ACYL CARRIER PROTEIN THIOESTERASE 1, CHLOROPLASTIC"/>
    <property type="match status" value="1"/>
</dbReference>
<keyword evidence="11" id="KW-1185">Reference proteome</keyword>
<dbReference type="GO" id="GO:0016297">
    <property type="term" value="F:fatty acyl-[ACP] hydrolase activity"/>
    <property type="evidence" value="ECO:0007669"/>
    <property type="project" value="InterPro"/>
</dbReference>
<feature type="domain" description="Acyl-ACP thioesterase-like C-terminal" evidence="9">
    <location>
        <begin position="153"/>
        <end position="246"/>
    </location>
</feature>
<gene>
    <name evidence="10" type="ORF">IO99_16025</name>
</gene>
<keyword evidence="3" id="KW-0378">Hydrolase</keyword>
<organism evidence="10 11">
    <name type="scientific">Clostridium sulfidigenes</name>
    <dbReference type="NCBI Taxonomy" id="318464"/>
    <lineage>
        <taxon>Bacteria</taxon>
        <taxon>Bacillati</taxon>
        <taxon>Bacillota</taxon>
        <taxon>Clostridia</taxon>
        <taxon>Eubacteriales</taxon>
        <taxon>Clostridiaceae</taxon>
        <taxon>Clostridium</taxon>
    </lineage>
</organism>
<proteinExistence type="inferred from homology"/>
<keyword evidence="7" id="KW-0275">Fatty acid biosynthesis</keyword>
<comment type="caution">
    <text evidence="10">The sequence shown here is derived from an EMBL/GenBank/DDBJ whole genome shotgun (WGS) entry which is preliminary data.</text>
</comment>
<dbReference type="Proteomes" id="UP000028542">
    <property type="component" value="Unassembled WGS sequence"/>
</dbReference>
<comment type="similarity">
    <text evidence="1">Belongs to the acyl-ACP thioesterase family.</text>
</comment>
<dbReference type="InterPro" id="IPR029069">
    <property type="entry name" value="HotDog_dom_sf"/>
</dbReference>
<dbReference type="RefSeq" id="WP_035134978.1">
    <property type="nucleotide sequence ID" value="NZ_JPMD01000039.1"/>
</dbReference>
<evidence type="ECO:0000256" key="4">
    <source>
        <dbReference type="ARBA" id="ARBA00022832"/>
    </source>
</evidence>
<dbReference type="CDD" id="cd00586">
    <property type="entry name" value="4HBT"/>
    <property type="match status" value="2"/>
</dbReference>
<dbReference type="SUPFAM" id="SSF54637">
    <property type="entry name" value="Thioesterase/thiol ester dehydrase-isomerase"/>
    <property type="match status" value="2"/>
</dbReference>
<feature type="domain" description="Acyl-ACP thioesterase N-terminal hotdog" evidence="8">
    <location>
        <begin position="5"/>
        <end position="131"/>
    </location>
</feature>
<name>A0A084J8E9_9CLOT</name>
<evidence type="ECO:0000256" key="3">
    <source>
        <dbReference type="ARBA" id="ARBA00022801"/>
    </source>
</evidence>
<dbReference type="InterPro" id="IPR049427">
    <property type="entry name" value="Acyl-ACP_TE_C"/>
</dbReference>
<evidence type="ECO:0000256" key="5">
    <source>
        <dbReference type="ARBA" id="ARBA00022946"/>
    </source>
</evidence>
<dbReference type="STRING" id="318464.IO99_16025"/>